<dbReference type="InterPro" id="IPR006076">
    <property type="entry name" value="FAD-dep_OxRdtase"/>
</dbReference>
<evidence type="ECO:0000256" key="5">
    <source>
        <dbReference type="ARBA" id="ARBA00022827"/>
    </source>
</evidence>
<dbReference type="OMA" id="DLWELQP"/>
<dbReference type="PIRSF" id="PIRSF000189">
    <property type="entry name" value="D-aa_oxidase"/>
    <property type="match status" value="1"/>
</dbReference>
<feature type="binding site" evidence="10">
    <location>
        <position position="197"/>
    </location>
    <ligand>
        <name>FAD</name>
        <dbReference type="ChEBI" id="CHEBI:57692"/>
    </ligand>
</feature>
<comment type="cofactor">
    <cofactor evidence="1 10">
        <name>FAD</name>
        <dbReference type="ChEBI" id="CHEBI:57692"/>
    </cofactor>
</comment>
<keyword evidence="5 10" id="KW-0274">FAD</keyword>
<keyword evidence="6" id="KW-0560">Oxidoreductase</keyword>
<dbReference type="GO" id="GO:0019478">
    <property type="term" value="P:D-amino acid catabolic process"/>
    <property type="evidence" value="ECO:0007669"/>
    <property type="project" value="TreeGrafter"/>
</dbReference>
<dbReference type="PROSITE" id="PS00677">
    <property type="entry name" value="DAO"/>
    <property type="match status" value="1"/>
</dbReference>
<keyword evidence="4" id="KW-0285">Flavoprotein</keyword>
<comment type="catalytic activity">
    <reaction evidence="9">
        <text>a D-alpha-amino acid + O2 + H2O = a 2-oxocarboxylate + H2O2 + NH4(+)</text>
        <dbReference type="Rhea" id="RHEA:21816"/>
        <dbReference type="ChEBI" id="CHEBI:15377"/>
        <dbReference type="ChEBI" id="CHEBI:15379"/>
        <dbReference type="ChEBI" id="CHEBI:16240"/>
        <dbReference type="ChEBI" id="CHEBI:28938"/>
        <dbReference type="ChEBI" id="CHEBI:35179"/>
        <dbReference type="ChEBI" id="CHEBI:59871"/>
        <dbReference type="EC" id="1.4.3.3"/>
    </reaction>
    <physiologicalReaction direction="left-to-right" evidence="9">
        <dbReference type="Rhea" id="RHEA:21817"/>
    </physiologicalReaction>
</comment>
<gene>
    <name evidence="12" type="ORF">ASPCAL04340</name>
</gene>
<evidence type="ECO:0000256" key="6">
    <source>
        <dbReference type="ARBA" id="ARBA00023002"/>
    </source>
</evidence>
<dbReference type="AlphaFoldDB" id="A0A0U5G179"/>
<dbReference type="Gene3D" id="3.30.9.10">
    <property type="entry name" value="D-Amino Acid Oxidase, subunit A, domain 2"/>
    <property type="match status" value="1"/>
</dbReference>
<organism evidence="12 13">
    <name type="scientific">Aspergillus calidoustus</name>
    <dbReference type="NCBI Taxonomy" id="454130"/>
    <lineage>
        <taxon>Eukaryota</taxon>
        <taxon>Fungi</taxon>
        <taxon>Dikarya</taxon>
        <taxon>Ascomycota</taxon>
        <taxon>Pezizomycotina</taxon>
        <taxon>Eurotiomycetes</taxon>
        <taxon>Eurotiomycetidae</taxon>
        <taxon>Eurotiales</taxon>
        <taxon>Aspergillaceae</taxon>
        <taxon>Aspergillus</taxon>
        <taxon>Aspergillus subgen. Nidulantes</taxon>
    </lineage>
</organism>
<dbReference type="Gene3D" id="3.40.50.720">
    <property type="entry name" value="NAD(P)-binding Rossmann-like Domain"/>
    <property type="match status" value="1"/>
</dbReference>
<feature type="binding site" evidence="10">
    <location>
        <position position="335"/>
    </location>
    <ligand>
        <name>D-dopa</name>
        <dbReference type="ChEBI" id="CHEBI:149689"/>
    </ligand>
</feature>
<protein>
    <recommendedName>
        <fullName evidence="8">D-amino-acid oxidase</fullName>
        <ecNumber evidence="8">1.4.3.3</ecNumber>
    </recommendedName>
</protein>
<dbReference type="SUPFAM" id="SSF51971">
    <property type="entry name" value="Nucleotide-binding domain"/>
    <property type="match status" value="1"/>
</dbReference>
<dbReference type="SUPFAM" id="SSF54373">
    <property type="entry name" value="FAD-linked reductases, C-terminal domain"/>
    <property type="match status" value="1"/>
</dbReference>
<dbReference type="InterPro" id="IPR023209">
    <property type="entry name" value="DAO"/>
</dbReference>
<evidence type="ECO:0000256" key="3">
    <source>
        <dbReference type="ARBA" id="ARBA00006730"/>
    </source>
</evidence>
<reference evidence="13" key="1">
    <citation type="journal article" date="2016" name="Genome Announc.">
        <title>Draft genome sequences of fungus Aspergillus calidoustus.</title>
        <authorList>
            <person name="Horn F."/>
            <person name="Linde J."/>
            <person name="Mattern D.J."/>
            <person name="Walther G."/>
            <person name="Guthke R."/>
            <person name="Scherlach K."/>
            <person name="Martin K."/>
            <person name="Brakhage A.A."/>
            <person name="Petzke L."/>
            <person name="Valiante V."/>
        </authorList>
    </citation>
    <scope>NUCLEOTIDE SEQUENCE [LARGE SCALE GENOMIC DNA]</scope>
    <source>
        <strain evidence="13">SF006504</strain>
    </source>
</reference>
<dbReference type="FunFam" id="3.30.9.10:FF:000018">
    <property type="entry name" value="D-amino acid oxidase, putative"/>
    <property type="match status" value="1"/>
</dbReference>
<name>A0A0U5G179_ASPCI</name>
<dbReference type="PANTHER" id="PTHR11530:SF16">
    <property type="entry name" value="D-AMINO ACID OXIDASE (AFU_ORTHOLOGUE AFUA_5G11290)"/>
    <property type="match status" value="1"/>
</dbReference>
<accession>A0A0U5G179</accession>
<evidence type="ECO:0000256" key="4">
    <source>
        <dbReference type="ARBA" id="ARBA00022630"/>
    </source>
</evidence>
<comment type="subcellular location">
    <subcellularLocation>
        <location evidence="2">Peroxisome matrix</location>
    </subcellularLocation>
</comment>
<evidence type="ECO:0000259" key="11">
    <source>
        <dbReference type="Pfam" id="PF01266"/>
    </source>
</evidence>
<dbReference type="InterPro" id="IPR006181">
    <property type="entry name" value="D-amino_acid_oxidase_CS"/>
</dbReference>
<dbReference type="GO" id="GO:0003884">
    <property type="term" value="F:D-amino-acid oxidase activity"/>
    <property type="evidence" value="ECO:0007669"/>
    <property type="project" value="UniProtKB-EC"/>
</dbReference>
<dbReference type="EMBL" id="CDMC01000003">
    <property type="protein sequence ID" value="CEL03183.1"/>
    <property type="molecule type" value="Genomic_DNA"/>
</dbReference>
<sequence length="364" mass="39680">MAINNIVVLGAGVSGLTTAYLLSQDPANSITVVAKHMPGDYDIEYCSPWAGANYLPMGQPDTDHAKWEKQTWQPLKELTEKHPEAGIHFQDTIIYNRKKDQETATGQWFSSLMDANPWYRDIVLDFKNLPKDQLAPGIDNAQTFTSVCINTAVYLPWLVGQCRKNGAVFKRAQFKHVADAAKAHHSGRAADVVLNCTGLSSKTLGGVLDQKLYPARGQIVVVRNDPGRMAGISGTDDGEEELFYMMTRAAGGGTILGGCYQKHVWDPLPDPNLAVRIMKRAIAICPELVAEGQGIEGLDIIRHGVGLRPLRDGGPRIEAEKIDGVAVVHNYGHGGFGYQSSYGCAAEAIRLVKETLQKKAQAKL</sequence>
<dbReference type="Pfam" id="PF01266">
    <property type="entry name" value="DAO"/>
    <property type="match status" value="1"/>
</dbReference>
<dbReference type="Proteomes" id="UP000054771">
    <property type="component" value="Unassembled WGS sequence"/>
</dbReference>
<keyword evidence="13" id="KW-1185">Reference proteome</keyword>
<dbReference type="GO" id="GO:0005782">
    <property type="term" value="C:peroxisomal matrix"/>
    <property type="evidence" value="ECO:0007669"/>
    <property type="project" value="UniProtKB-SubCell"/>
</dbReference>
<evidence type="ECO:0000256" key="7">
    <source>
        <dbReference type="ARBA" id="ARBA00023140"/>
    </source>
</evidence>
<dbReference type="PANTHER" id="PTHR11530">
    <property type="entry name" value="D-AMINO ACID OXIDASE"/>
    <property type="match status" value="1"/>
</dbReference>
<dbReference type="STRING" id="454130.A0A0U5G179"/>
<evidence type="ECO:0000256" key="8">
    <source>
        <dbReference type="ARBA" id="ARBA00039101"/>
    </source>
</evidence>
<dbReference type="EC" id="1.4.3.3" evidence="8"/>
<comment type="similarity">
    <text evidence="3">Belongs to the DAMOX/DASOX family.</text>
</comment>
<evidence type="ECO:0000256" key="10">
    <source>
        <dbReference type="PIRSR" id="PIRSR000189-1"/>
    </source>
</evidence>
<evidence type="ECO:0000256" key="2">
    <source>
        <dbReference type="ARBA" id="ARBA00004253"/>
    </source>
</evidence>
<feature type="binding site" evidence="10">
    <location>
        <position position="244"/>
    </location>
    <ligand>
        <name>D-dopa</name>
        <dbReference type="ChEBI" id="CHEBI:149689"/>
    </ligand>
</feature>
<evidence type="ECO:0000256" key="1">
    <source>
        <dbReference type="ARBA" id="ARBA00001974"/>
    </source>
</evidence>
<feature type="binding site" evidence="10">
    <location>
        <position position="177"/>
    </location>
    <ligand>
        <name>FAD</name>
        <dbReference type="ChEBI" id="CHEBI:57692"/>
    </ligand>
</feature>
<proteinExistence type="inferred from homology"/>
<evidence type="ECO:0000313" key="12">
    <source>
        <dbReference type="EMBL" id="CEL03183.1"/>
    </source>
</evidence>
<dbReference type="GO" id="GO:0071949">
    <property type="term" value="F:FAD binding"/>
    <property type="evidence" value="ECO:0007669"/>
    <property type="project" value="InterPro"/>
</dbReference>
<evidence type="ECO:0000313" key="13">
    <source>
        <dbReference type="Proteomes" id="UP000054771"/>
    </source>
</evidence>
<feature type="domain" description="FAD dependent oxidoreductase" evidence="11">
    <location>
        <begin position="6"/>
        <end position="348"/>
    </location>
</feature>
<evidence type="ECO:0000256" key="9">
    <source>
        <dbReference type="ARBA" id="ARBA00049547"/>
    </source>
</evidence>
<keyword evidence="7" id="KW-0576">Peroxisome</keyword>
<dbReference type="OrthoDB" id="409956at2759"/>